<dbReference type="AlphaFoldDB" id="A0A8K0IQ29"/>
<keyword evidence="4" id="KW-1185">Reference proteome</keyword>
<dbReference type="InterPro" id="IPR016024">
    <property type="entry name" value="ARM-type_fold"/>
</dbReference>
<evidence type="ECO:0000256" key="1">
    <source>
        <dbReference type="SAM" id="MobiDB-lite"/>
    </source>
</evidence>
<dbReference type="Pfam" id="PF24714">
    <property type="entry name" value="TOR1L1_N"/>
    <property type="match status" value="2"/>
</dbReference>
<reference evidence="3" key="2">
    <citation type="submission" date="2019-07" db="EMBL/GenBank/DDBJ databases">
        <authorList>
            <person name="Yang Y."/>
            <person name="Bocs S."/>
            <person name="Baudouin L."/>
        </authorList>
    </citation>
    <scope>NUCLEOTIDE SEQUENCE</scope>
    <source>
        <tissue evidence="3">Spear leaf of Hainan Tall coconut</tissue>
    </source>
</reference>
<dbReference type="InterPro" id="IPR011989">
    <property type="entry name" value="ARM-like"/>
</dbReference>
<name>A0A8K0IQ29_COCNU</name>
<protein>
    <submittedName>
        <fullName evidence="3">Putative TORTIFOLIA1-like protein 5</fullName>
    </submittedName>
</protein>
<dbReference type="GO" id="GO:0005874">
    <property type="term" value="C:microtubule"/>
    <property type="evidence" value="ECO:0007669"/>
    <property type="project" value="InterPro"/>
</dbReference>
<feature type="compositionally biased region" description="Polar residues" evidence="1">
    <location>
        <begin position="615"/>
        <end position="638"/>
    </location>
</feature>
<dbReference type="PANTHER" id="PTHR31355">
    <property type="entry name" value="MICROTUBULE-ASSOCIATED PROTEIN TORTIFOLIA1"/>
    <property type="match status" value="1"/>
</dbReference>
<feature type="compositionally biased region" description="Low complexity" evidence="1">
    <location>
        <begin position="322"/>
        <end position="335"/>
    </location>
</feature>
<feature type="compositionally biased region" description="Low complexity" evidence="1">
    <location>
        <begin position="642"/>
        <end position="655"/>
    </location>
</feature>
<reference evidence="3" key="1">
    <citation type="journal article" date="2017" name="Gigascience">
        <title>The genome draft of coconut (Cocos nucifera).</title>
        <authorList>
            <person name="Xiao Y."/>
            <person name="Xu P."/>
            <person name="Fan H."/>
            <person name="Baudouin L."/>
            <person name="Xia W."/>
            <person name="Bocs S."/>
            <person name="Xu J."/>
            <person name="Li Q."/>
            <person name="Guo A."/>
            <person name="Zhou L."/>
            <person name="Li J."/>
            <person name="Wu Y."/>
            <person name="Ma Z."/>
            <person name="Armero A."/>
            <person name="Issali A.E."/>
            <person name="Liu N."/>
            <person name="Peng M."/>
            <person name="Yang Y."/>
        </authorList>
    </citation>
    <scope>NUCLEOTIDE SEQUENCE</scope>
    <source>
        <tissue evidence="3">Spear leaf of Hainan Tall coconut</tissue>
    </source>
</reference>
<dbReference type="GO" id="GO:0008017">
    <property type="term" value="F:microtubule binding"/>
    <property type="evidence" value="ECO:0007669"/>
    <property type="project" value="InterPro"/>
</dbReference>
<evidence type="ECO:0000313" key="4">
    <source>
        <dbReference type="Proteomes" id="UP000797356"/>
    </source>
</evidence>
<evidence type="ECO:0000313" key="3">
    <source>
        <dbReference type="EMBL" id="KAG1364023.1"/>
    </source>
</evidence>
<dbReference type="Gene3D" id="1.25.10.10">
    <property type="entry name" value="Leucine-rich Repeat Variant"/>
    <property type="match status" value="3"/>
</dbReference>
<proteinExistence type="predicted"/>
<dbReference type="PANTHER" id="PTHR31355:SF8">
    <property type="entry name" value="TORTIFOLIA1-LIKE PROTEIN 3"/>
    <property type="match status" value="1"/>
</dbReference>
<feature type="compositionally biased region" description="Polar residues" evidence="1">
    <location>
        <begin position="675"/>
        <end position="691"/>
    </location>
</feature>
<feature type="compositionally biased region" description="Polar residues" evidence="1">
    <location>
        <begin position="295"/>
        <end position="318"/>
    </location>
</feature>
<gene>
    <name evidence="3" type="ORF">COCNU_11G008500</name>
</gene>
<comment type="caution">
    <text evidence="3">The sequence shown here is derived from an EMBL/GenBank/DDBJ whole genome shotgun (WGS) entry which is preliminary data.</text>
</comment>
<sequence>MASKPHPNACGDGLRQRVNRCLTKLSDRDTEAMAASELDSIAKSLTPDSFLPFLSAIADTRPADKTPLRRHSLRLISLLSHSHPASSLAPHLPRMLAAALRRLRDPDSSVRAACVDAVRSMAASHPAAVAPVLLRPLASALLHEQDRCAQIASAFCLAAAINAASTDQDLAHHLQRLLPHLVKLLRSNAFKAKPALLSLLGSVAGVGGASTPTLLGLLVSCLAEFLSSEDWAARKAAAEALSLLAVSEKDRLAGFKSSCLSSFENRRFDKVKIVRESMNRMLEVWKDIPTALDTESNALPASQSPSNPSPRESASNGRYPTASVSSSPVQSASPSITRKSGFLSSRSRDTEAMAASELDSIAKSLTPDSFLPFLSAIADTRPADKTPLRRHSLRLISLLSHSHPASSLAPHLPRMLAAALRRLRDPDSSVRAACVDAVRSMAASHPAAVAPVLLRPLASALLHEQDRCAQIASAFCLAAAINAASTDQDLAHHLQRLLPHLVKLLRSNAFKAKPALLSLLGSVAGVGGASTPTLLGLLVSCLAEFLSSEDWAARKAAAEALSLLAVSEKDRLAGFKSSCLSSFENRRFDKVKIVRESMNRMLEVWKDIPTALDTESNALPASQSPSNPSPRESASNGRYPTASVSSSPVQSASPSITRKSGFLSSRSPPPAASPIPTTGKNTPIRNKNLSPPSFCKTDHKQNSDWRVEIAIPNMHSVEVVSEDVILKVQGQGGIEGNVRSRLEARRMLFEKNSEDKGNKLAGLKYASCVAPFQDTGSLESTAVADNTTDDLSAAHKDGDLSLIRMQLVQIENQQSSLLELLQVTSLTCQMVFLSTSIRFSWLLLKSFAYHWNCGKIMVLACFP</sequence>
<dbReference type="OrthoDB" id="1904066at2759"/>
<dbReference type="Proteomes" id="UP000797356">
    <property type="component" value="Chromosome 11"/>
</dbReference>
<dbReference type="EMBL" id="CM017882">
    <property type="protein sequence ID" value="KAG1364023.1"/>
    <property type="molecule type" value="Genomic_DNA"/>
</dbReference>
<evidence type="ECO:0000259" key="2">
    <source>
        <dbReference type="Pfam" id="PF24714"/>
    </source>
</evidence>
<feature type="region of interest" description="Disordered" evidence="1">
    <location>
        <begin position="295"/>
        <end position="348"/>
    </location>
</feature>
<dbReference type="InterPro" id="IPR057600">
    <property type="entry name" value="TORTIFOLIA1/SINE1-2_N"/>
</dbReference>
<dbReference type="FunFam" id="1.25.10.10:FF:000586">
    <property type="entry name" value="Microtubule-associated protein TORTIFOLIA1"/>
    <property type="match status" value="2"/>
</dbReference>
<dbReference type="SUPFAM" id="SSF48371">
    <property type="entry name" value="ARM repeat"/>
    <property type="match status" value="2"/>
</dbReference>
<accession>A0A8K0IQ29</accession>
<feature type="compositionally biased region" description="Polar residues" evidence="1">
    <location>
        <begin position="336"/>
        <end position="345"/>
    </location>
</feature>
<feature type="domain" description="TORTIFOLIA1/SINE1-2 N-terminal" evidence="2">
    <location>
        <begin position="348"/>
        <end position="607"/>
    </location>
</feature>
<dbReference type="InterPro" id="IPR033337">
    <property type="entry name" value="TORTIFOLIA1/SINE1-2"/>
</dbReference>
<feature type="region of interest" description="Disordered" evidence="1">
    <location>
        <begin position="615"/>
        <end position="699"/>
    </location>
</feature>
<organism evidence="3 4">
    <name type="scientific">Cocos nucifera</name>
    <name type="common">Coconut palm</name>
    <dbReference type="NCBI Taxonomy" id="13894"/>
    <lineage>
        <taxon>Eukaryota</taxon>
        <taxon>Viridiplantae</taxon>
        <taxon>Streptophyta</taxon>
        <taxon>Embryophyta</taxon>
        <taxon>Tracheophyta</taxon>
        <taxon>Spermatophyta</taxon>
        <taxon>Magnoliopsida</taxon>
        <taxon>Liliopsida</taxon>
        <taxon>Arecaceae</taxon>
        <taxon>Arecoideae</taxon>
        <taxon>Cocoseae</taxon>
        <taxon>Attaleinae</taxon>
        <taxon>Cocos</taxon>
    </lineage>
</organism>
<feature type="domain" description="TORTIFOLIA1/SINE1-2 N-terminal" evidence="2">
    <location>
        <begin position="14"/>
        <end position="287"/>
    </location>
</feature>